<proteinExistence type="predicted"/>
<organism evidence="1 2">
    <name type="scientific">Rhodohalobacter mucosus</name>
    <dbReference type="NCBI Taxonomy" id="2079485"/>
    <lineage>
        <taxon>Bacteria</taxon>
        <taxon>Pseudomonadati</taxon>
        <taxon>Balneolota</taxon>
        <taxon>Balneolia</taxon>
        <taxon>Balneolales</taxon>
        <taxon>Balneolaceae</taxon>
        <taxon>Rhodohalobacter</taxon>
    </lineage>
</organism>
<keyword evidence="2" id="KW-1185">Reference proteome</keyword>
<evidence type="ECO:0000313" key="2">
    <source>
        <dbReference type="Proteomes" id="UP000245533"/>
    </source>
</evidence>
<dbReference type="Proteomes" id="UP000245533">
    <property type="component" value="Unassembled WGS sequence"/>
</dbReference>
<protein>
    <submittedName>
        <fullName evidence="1">Uncharacterized protein</fullName>
    </submittedName>
</protein>
<reference evidence="1 2" key="1">
    <citation type="submission" date="2018-05" db="EMBL/GenBank/DDBJ databases">
        <title>Rhodohalobacter halophilus gen. nov., sp. nov., a moderately halophilic member of the family Balneolaceae.</title>
        <authorList>
            <person name="Liu Z.-W."/>
        </authorList>
    </citation>
    <scope>NUCLEOTIDE SEQUENCE [LARGE SCALE GENOMIC DNA]</scope>
    <source>
        <strain evidence="1 2">8A47</strain>
    </source>
</reference>
<evidence type="ECO:0000313" key="1">
    <source>
        <dbReference type="EMBL" id="PWN07281.1"/>
    </source>
</evidence>
<sequence length="60" mass="6569">MQLSVQHKPGVILLRCAGDAEKDADGSKGGQCFWSHGRFFQVNGILFFGTSRRAAAFPQK</sequence>
<dbReference type="AlphaFoldDB" id="A0A316TUE1"/>
<gene>
    <name evidence="1" type="ORF">DDZ15_03165</name>
</gene>
<accession>A0A316TUE1</accession>
<name>A0A316TUE1_9BACT</name>
<dbReference type="EMBL" id="QGGB01000003">
    <property type="protein sequence ID" value="PWN07281.1"/>
    <property type="molecule type" value="Genomic_DNA"/>
</dbReference>
<comment type="caution">
    <text evidence="1">The sequence shown here is derived from an EMBL/GenBank/DDBJ whole genome shotgun (WGS) entry which is preliminary data.</text>
</comment>